<evidence type="ECO:0000256" key="4">
    <source>
        <dbReference type="SAM" id="MobiDB-lite"/>
    </source>
</evidence>
<dbReference type="SUPFAM" id="SSF52540">
    <property type="entry name" value="P-loop containing nucleoside triphosphate hydrolases"/>
    <property type="match status" value="1"/>
</dbReference>
<keyword evidence="3" id="KW-0520">NAD</keyword>
<dbReference type="GO" id="GO:0043531">
    <property type="term" value="F:ADP binding"/>
    <property type="evidence" value="ECO:0007669"/>
    <property type="project" value="InterPro"/>
</dbReference>
<dbReference type="PANTHER" id="PTHR11017:SF570">
    <property type="entry name" value="DISEASE RESISTANCE PROTEIN (TIR-NBS CLASS)-RELATED"/>
    <property type="match status" value="1"/>
</dbReference>
<evidence type="ECO:0000313" key="6">
    <source>
        <dbReference type="EMBL" id="SPC97571.1"/>
    </source>
</evidence>
<protein>
    <recommendedName>
        <fullName evidence="5">TIR domain-containing protein</fullName>
    </recommendedName>
</protein>
<dbReference type="EMBL" id="OIVN01001779">
    <property type="protein sequence ID" value="SPC97571.1"/>
    <property type="molecule type" value="Genomic_DNA"/>
</dbReference>
<feature type="compositionally biased region" description="Low complexity" evidence="4">
    <location>
        <begin position="15"/>
        <end position="26"/>
    </location>
</feature>
<reference evidence="6" key="1">
    <citation type="submission" date="2018-02" db="EMBL/GenBank/DDBJ databases">
        <authorList>
            <person name="Cohen D.B."/>
            <person name="Kent A.D."/>
        </authorList>
    </citation>
    <scope>NUCLEOTIDE SEQUENCE</scope>
</reference>
<evidence type="ECO:0000256" key="2">
    <source>
        <dbReference type="ARBA" id="ARBA00022737"/>
    </source>
</evidence>
<dbReference type="Gene3D" id="3.40.50.10140">
    <property type="entry name" value="Toll/interleukin-1 receptor homology (TIR) domain"/>
    <property type="match status" value="1"/>
</dbReference>
<dbReference type="GO" id="GO:0006952">
    <property type="term" value="P:defense response"/>
    <property type="evidence" value="ECO:0007669"/>
    <property type="project" value="InterPro"/>
</dbReference>
<dbReference type="Pfam" id="PF01582">
    <property type="entry name" value="TIR"/>
    <property type="match status" value="1"/>
</dbReference>
<proteinExistence type="predicted"/>
<dbReference type="InterPro" id="IPR002182">
    <property type="entry name" value="NB-ARC"/>
</dbReference>
<evidence type="ECO:0000256" key="1">
    <source>
        <dbReference type="ARBA" id="ARBA00022614"/>
    </source>
</evidence>
<dbReference type="AlphaFoldDB" id="A0A2N9GE84"/>
<keyword evidence="2" id="KW-0677">Repeat</keyword>
<gene>
    <name evidence="6" type="ORF">FSB_LOCUS25453</name>
</gene>
<dbReference type="PROSITE" id="PS50104">
    <property type="entry name" value="TIR"/>
    <property type="match status" value="1"/>
</dbReference>
<dbReference type="InterPro" id="IPR058192">
    <property type="entry name" value="WHD_ROQ1-like"/>
</dbReference>
<dbReference type="InterPro" id="IPR000157">
    <property type="entry name" value="TIR_dom"/>
</dbReference>
<dbReference type="InterPro" id="IPR044974">
    <property type="entry name" value="Disease_R_plants"/>
</dbReference>
<name>A0A2N9GE84_FAGSY</name>
<dbReference type="SMART" id="SM00255">
    <property type="entry name" value="TIR"/>
    <property type="match status" value="1"/>
</dbReference>
<dbReference type="FunFam" id="3.40.50.10140:FF:000007">
    <property type="entry name" value="Disease resistance protein (TIR-NBS-LRR class)"/>
    <property type="match status" value="1"/>
</dbReference>
<evidence type="ECO:0000256" key="3">
    <source>
        <dbReference type="ARBA" id="ARBA00023027"/>
    </source>
</evidence>
<dbReference type="SUPFAM" id="SSF52058">
    <property type="entry name" value="L domain-like"/>
    <property type="match status" value="2"/>
</dbReference>
<dbReference type="Pfam" id="PF00931">
    <property type="entry name" value="NB-ARC"/>
    <property type="match status" value="1"/>
</dbReference>
<keyword evidence="1" id="KW-0433">Leucine-rich repeat</keyword>
<dbReference type="PRINTS" id="PR00364">
    <property type="entry name" value="DISEASERSIST"/>
</dbReference>
<sequence>MDYEGNTEKRKRSSSVDIAGSSSSTVSGGEYEVFLSFRGKDIRKTFTDHLYHALVQVGIRTFRDNEELRVGEEIGPALLKAIKESTISIPIFSKDYASSKWCLRELAKMVECHKDDTMKQKILPIFYDVEPFDVRHQTGSYEEAFRQHENDFDQEIVQGWKKAMRVVGQMKGWELEKETNGQEGKLVKRVVSQVLLELRKNYMVVTDNLVGIDHHEKEMTKLLQVGSNGVRIVGIHGMGGIGKTTIAKVIYNKFYECFDFCCFLPDVRETSQQHGFLDLQNKLISKIQKNQKEQATNVDEGINMIKRIFRKKKVFIVLDDVDDEFPVDKIVGRDWFGLGSRIIVTTRDKHVLLLLKAEETYEPPVMELCHSLELFSKHAFKGECPPEDYQIISKSIVSIAAGLPLALEIIGSFLYGKKKAVWEDTFGQLKEIPDCYVQKKLRISYEALDKPQQQIFLDIACFFTGVDKRLPFYFWDGCGFFPNRAVEVLKLRSLVKIEDDNILRMHDQLIDLGRQIACEKNLNDPGEHSRLFRHDKALGVLKNRTMAKGLKVLNLSGCSGLTKSPDFSTLRALEILNLGECENLVEIHPSIWKLKNLRVLDISRSGYNIPIGPIAKFPDEIGNLEKLEEIYAAVREDLHGEIPRSIGRLSSLRILRLTATNIYSLPASICGLSRLETLDLQGCYKLQSLPDELPSSLTSLSVTCQSMETFPSRLSNLINLKNLVFDHCVNLVEITRDIGKSSQLETLALESCNKLRTLPAEIGAISRLKELKLLHCGNLQCILALPPSLFTIYADYCESLERLPDLLNLKNLSDVTLHNLNKLREIPELGELEYLDIAHCASLKRLPDLSNLKKLQRIDIVECKNLIEIQGFVKSESFTALNIHDCESLERLPDLLNLKNLSEVTLHNLNKLREIPELGELEYLHIAHCASLKSLPVLSNLKLERMEIHGFGDSELLTAFNIGPWEFEILGDIGLTMDILGIEALGGLKSLEILDVPWTSLELRGMGGMGVKRNGRNGGQIYGGNGSNWRFLTVPVPVPIPVPDK</sequence>
<accession>A0A2N9GE84</accession>
<dbReference type="SUPFAM" id="SSF52200">
    <property type="entry name" value="Toll/Interleukin receptor TIR domain"/>
    <property type="match status" value="1"/>
</dbReference>
<dbReference type="GO" id="GO:0007165">
    <property type="term" value="P:signal transduction"/>
    <property type="evidence" value="ECO:0007669"/>
    <property type="project" value="InterPro"/>
</dbReference>
<dbReference type="Gene3D" id="1.10.8.430">
    <property type="entry name" value="Helical domain of apoptotic protease-activating factors"/>
    <property type="match status" value="1"/>
</dbReference>
<dbReference type="InterPro" id="IPR042197">
    <property type="entry name" value="Apaf_helical"/>
</dbReference>
<dbReference type="InterPro" id="IPR032675">
    <property type="entry name" value="LRR_dom_sf"/>
</dbReference>
<dbReference type="PANTHER" id="PTHR11017">
    <property type="entry name" value="LEUCINE-RICH REPEAT-CONTAINING PROTEIN"/>
    <property type="match status" value="1"/>
</dbReference>
<dbReference type="Gene3D" id="3.40.50.300">
    <property type="entry name" value="P-loop containing nucleotide triphosphate hydrolases"/>
    <property type="match status" value="1"/>
</dbReference>
<feature type="region of interest" description="Disordered" evidence="4">
    <location>
        <begin position="1"/>
        <end position="26"/>
    </location>
</feature>
<feature type="domain" description="TIR" evidence="5">
    <location>
        <begin position="29"/>
        <end position="164"/>
    </location>
</feature>
<dbReference type="Pfam" id="PF23282">
    <property type="entry name" value="WHD_ROQ1"/>
    <property type="match status" value="1"/>
</dbReference>
<dbReference type="Gene3D" id="3.80.10.10">
    <property type="entry name" value="Ribonuclease Inhibitor"/>
    <property type="match status" value="3"/>
</dbReference>
<dbReference type="InterPro" id="IPR035897">
    <property type="entry name" value="Toll_tir_struct_dom_sf"/>
</dbReference>
<dbReference type="InterPro" id="IPR027417">
    <property type="entry name" value="P-loop_NTPase"/>
</dbReference>
<organism evidence="6">
    <name type="scientific">Fagus sylvatica</name>
    <name type="common">Beechnut</name>
    <dbReference type="NCBI Taxonomy" id="28930"/>
    <lineage>
        <taxon>Eukaryota</taxon>
        <taxon>Viridiplantae</taxon>
        <taxon>Streptophyta</taxon>
        <taxon>Embryophyta</taxon>
        <taxon>Tracheophyta</taxon>
        <taxon>Spermatophyta</taxon>
        <taxon>Magnoliopsida</taxon>
        <taxon>eudicotyledons</taxon>
        <taxon>Gunneridae</taxon>
        <taxon>Pentapetalae</taxon>
        <taxon>rosids</taxon>
        <taxon>fabids</taxon>
        <taxon>Fagales</taxon>
        <taxon>Fagaceae</taxon>
        <taxon>Fagus</taxon>
    </lineage>
</organism>
<evidence type="ECO:0000259" key="5">
    <source>
        <dbReference type="PROSITE" id="PS50104"/>
    </source>
</evidence>